<dbReference type="SUPFAM" id="SSF51556">
    <property type="entry name" value="Metallo-dependent hydrolases"/>
    <property type="match status" value="1"/>
</dbReference>
<dbReference type="Gene3D" id="3.20.20.140">
    <property type="entry name" value="Metal-dependent hydrolases"/>
    <property type="match status" value="1"/>
</dbReference>
<reference evidence="2" key="1">
    <citation type="journal article" date="2014" name="Int. J. Syst. Evol. Microbiol.">
        <title>Complete genome sequence of Corynebacterium casei LMG S-19264T (=DSM 44701T), isolated from a smear-ripened cheese.</title>
        <authorList>
            <consortium name="US DOE Joint Genome Institute (JGI-PGF)"/>
            <person name="Walter F."/>
            <person name="Albersmeier A."/>
            <person name="Kalinowski J."/>
            <person name="Ruckert C."/>
        </authorList>
    </citation>
    <scope>NUCLEOTIDE SEQUENCE</scope>
    <source>
        <strain evidence="2">JCM 3051</strain>
    </source>
</reference>
<dbReference type="PANTHER" id="PTHR21240">
    <property type="entry name" value="2-AMINO-3-CARBOXYLMUCONATE-6-SEMIALDEHYDE DECARBOXYLASE"/>
    <property type="match status" value="1"/>
</dbReference>
<sequence length="369" mass="40601">MSPVDPNVDPLGAGDTADVAVPDLRLVEWAPRPQVSVPVTRVPRAAVPAVDVHNHLGRWLTPDWCAPDVDALLALMDAANIATVVNLDGLWGDELEANLDRYDRAHPDRFVTFCQVDWTLLERPDGEQVIAEQLRDSAARGARGLKVWKNVGLTVRGPDGALVLPDDPRVVGVLTLAGELGLPVLIHVADPKAFFDPLDAHNERFDELAGHPSWSFADRDRYPAFDDLIDALERLLVATPGTRYIGAHVGCVAEDLDRVERLLRAAPNLVVDIAGRLGELGRQPRRFRRLVEDFPDRVLFGTDAFPLSAEELEVHFRFLESADEAFDYVPGEDVPPQGRWQIAGAALPAHLLPGLYADNARRVLDARGR</sequence>
<gene>
    <name evidence="2" type="ORF">GCM10010102_37460</name>
</gene>
<dbReference type="RefSeq" id="WP_171108439.1">
    <property type="nucleotide sequence ID" value="NZ_BMPT01000018.1"/>
</dbReference>
<accession>A0A8H9L5R9</accession>
<dbReference type="PANTHER" id="PTHR21240:SF28">
    <property type="entry name" value="ISO-OROTATE DECARBOXYLASE (EUROFUNG)"/>
    <property type="match status" value="1"/>
</dbReference>
<dbReference type="GO" id="GO:0005737">
    <property type="term" value="C:cytoplasm"/>
    <property type="evidence" value="ECO:0007669"/>
    <property type="project" value="TreeGrafter"/>
</dbReference>
<dbReference type="EMBL" id="BMPT01000018">
    <property type="protein sequence ID" value="GGM38393.1"/>
    <property type="molecule type" value="Genomic_DNA"/>
</dbReference>
<reference evidence="2" key="2">
    <citation type="submission" date="2020-09" db="EMBL/GenBank/DDBJ databases">
        <authorList>
            <person name="Sun Q."/>
            <person name="Ohkuma M."/>
        </authorList>
    </citation>
    <scope>NUCLEOTIDE SEQUENCE</scope>
    <source>
        <strain evidence="2">JCM 3051</strain>
    </source>
</reference>
<keyword evidence="3" id="KW-1185">Reference proteome</keyword>
<keyword evidence="1" id="KW-0456">Lyase</keyword>
<dbReference type="GO" id="GO:0016831">
    <property type="term" value="F:carboxy-lyase activity"/>
    <property type="evidence" value="ECO:0007669"/>
    <property type="project" value="InterPro"/>
</dbReference>
<evidence type="ECO:0000313" key="3">
    <source>
        <dbReference type="Proteomes" id="UP000655589"/>
    </source>
</evidence>
<dbReference type="AlphaFoldDB" id="A0A8H9L5R9"/>
<dbReference type="InterPro" id="IPR032466">
    <property type="entry name" value="Metal_Hydrolase"/>
</dbReference>
<dbReference type="GO" id="GO:0019748">
    <property type="term" value="P:secondary metabolic process"/>
    <property type="evidence" value="ECO:0007669"/>
    <property type="project" value="TreeGrafter"/>
</dbReference>
<evidence type="ECO:0000313" key="2">
    <source>
        <dbReference type="EMBL" id="GGM38393.1"/>
    </source>
</evidence>
<name>A0A8H9L5R9_9MICO</name>
<evidence type="ECO:0008006" key="4">
    <source>
        <dbReference type="Google" id="ProtNLM"/>
    </source>
</evidence>
<evidence type="ECO:0000256" key="1">
    <source>
        <dbReference type="ARBA" id="ARBA00023239"/>
    </source>
</evidence>
<organism evidence="2 3">
    <name type="scientific">Promicromonospora citrea</name>
    <dbReference type="NCBI Taxonomy" id="43677"/>
    <lineage>
        <taxon>Bacteria</taxon>
        <taxon>Bacillati</taxon>
        <taxon>Actinomycetota</taxon>
        <taxon>Actinomycetes</taxon>
        <taxon>Micrococcales</taxon>
        <taxon>Promicromonosporaceae</taxon>
        <taxon>Promicromonospora</taxon>
    </lineage>
</organism>
<proteinExistence type="predicted"/>
<comment type="caution">
    <text evidence="2">The sequence shown here is derived from an EMBL/GenBank/DDBJ whole genome shotgun (WGS) entry which is preliminary data.</text>
</comment>
<dbReference type="InterPro" id="IPR032465">
    <property type="entry name" value="ACMSD"/>
</dbReference>
<dbReference type="Proteomes" id="UP000655589">
    <property type="component" value="Unassembled WGS sequence"/>
</dbReference>
<protein>
    <recommendedName>
        <fullName evidence="4">TIM-barrel fold metal-dependent hydrolase</fullName>
    </recommendedName>
</protein>